<dbReference type="AlphaFoldDB" id="A0A6A4RUZ6"/>
<gene>
    <name evidence="1" type="ORF">F2P81_024952</name>
</gene>
<evidence type="ECO:0000313" key="1">
    <source>
        <dbReference type="EMBL" id="KAF0022971.1"/>
    </source>
</evidence>
<sequence length="72" mass="7812">MIRAARDRNVFEATSRRLRPFHRRRTVLLKTERDRVECSVSSFLSSAVVASPLISSGGGGGGSGHTNVNVLD</sequence>
<protein>
    <submittedName>
        <fullName evidence="1">Uncharacterized protein</fullName>
    </submittedName>
</protein>
<accession>A0A6A4RUZ6</accession>
<proteinExistence type="predicted"/>
<organism evidence="1 2">
    <name type="scientific">Scophthalmus maximus</name>
    <name type="common">Turbot</name>
    <name type="synonym">Psetta maxima</name>
    <dbReference type="NCBI Taxonomy" id="52904"/>
    <lineage>
        <taxon>Eukaryota</taxon>
        <taxon>Metazoa</taxon>
        <taxon>Chordata</taxon>
        <taxon>Craniata</taxon>
        <taxon>Vertebrata</taxon>
        <taxon>Euteleostomi</taxon>
        <taxon>Actinopterygii</taxon>
        <taxon>Neopterygii</taxon>
        <taxon>Teleostei</taxon>
        <taxon>Neoteleostei</taxon>
        <taxon>Acanthomorphata</taxon>
        <taxon>Carangaria</taxon>
        <taxon>Pleuronectiformes</taxon>
        <taxon>Pleuronectoidei</taxon>
        <taxon>Scophthalmidae</taxon>
        <taxon>Scophthalmus</taxon>
    </lineage>
</organism>
<name>A0A6A4RUZ6_SCOMX</name>
<comment type="caution">
    <text evidence="1">The sequence shown here is derived from an EMBL/GenBank/DDBJ whole genome shotgun (WGS) entry which is preliminary data.</text>
</comment>
<dbReference type="EMBL" id="VEVO01000023">
    <property type="protein sequence ID" value="KAF0022971.1"/>
    <property type="molecule type" value="Genomic_DNA"/>
</dbReference>
<dbReference type="Proteomes" id="UP000438429">
    <property type="component" value="Unassembled WGS sequence"/>
</dbReference>
<evidence type="ECO:0000313" key="2">
    <source>
        <dbReference type="Proteomes" id="UP000438429"/>
    </source>
</evidence>
<reference evidence="1 2" key="1">
    <citation type="submission" date="2019-06" db="EMBL/GenBank/DDBJ databases">
        <title>Draft genomes of female and male turbot (Scophthalmus maximus).</title>
        <authorList>
            <person name="Xu H."/>
            <person name="Xu X.-W."/>
            <person name="Shao C."/>
            <person name="Chen S."/>
        </authorList>
    </citation>
    <scope>NUCLEOTIDE SEQUENCE [LARGE SCALE GENOMIC DNA]</scope>
    <source>
        <strain evidence="1">Ysfricsl-2016a</strain>
        <tissue evidence="1">Blood</tissue>
    </source>
</reference>